<evidence type="ECO:0000259" key="7">
    <source>
        <dbReference type="Pfam" id="PF13621"/>
    </source>
</evidence>
<accession>A0A5A8CHT8</accession>
<keyword evidence="3" id="KW-0479">Metal-binding</keyword>
<keyword evidence="4" id="KW-0560">Oxidoreductase</keyword>
<evidence type="ECO:0000256" key="3">
    <source>
        <dbReference type="ARBA" id="ARBA00022723"/>
    </source>
</evidence>
<evidence type="ECO:0000256" key="5">
    <source>
        <dbReference type="ARBA" id="ARBA00023004"/>
    </source>
</evidence>
<evidence type="ECO:0000256" key="4">
    <source>
        <dbReference type="ARBA" id="ARBA00023002"/>
    </source>
</evidence>
<evidence type="ECO:0000313" key="9">
    <source>
        <dbReference type="Proteomes" id="UP000323011"/>
    </source>
</evidence>
<comment type="caution">
    <text evidence="8">The sequence shown here is derived from an EMBL/GenBank/DDBJ whole genome shotgun (WGS) entry which is preliminary data.</text>
</comment>
<dbReference type="PANTHER" id="PTHR12461">
    <property type="entry name" value="HYPOXIA-INDUCIBLE FACTOR 1 ALPHA INHIBITOR-RELATED"/>
    <property type="match status" value="1"/>
</dbReference>
<dbReference type="Pfam" id="PF13621">
    <property type="entry name" value="Cupin_8"/>
    <property type="match status" value="1"/>
</dbReference>
<proteinExistence type="predicted"/>
<organism evidence="8 9">
    <name type="scientific">Cafeteria roenbergensis</name>
    <name type="common">Marine flagellate</name>
    <dbReference type="NCBI Taxonomy" id="33653"/>
    <lineage>
        <taxon>Eukaryota</taxon>
        <taxon>Sar</taxon>
        <taxon>Stramenopiles</taxon>
        <taxon>Bigyra</taxon>
        <taxon>Opalozoa</taxon>
        <taxon>Bicosoecida</taxon>
        <taxon>Cafeteriaceae</taxon>
        <taxon>Cafeteria</taxon>
    </lineage>
</organism>
<evidence type="ECO:0000256" key="6">
    <source>
        <dbReference type="ARBA" id="ARBA00023242"/>
    </source>
</evidence>
<gene>
    <name evidence="8" type="ORF">FNF29_03964</name>
</gene>
<comment type="subcellular location">
    <subcellularLocation>
        <location evidence="2">Nucleus</location>
    </subcellularLocation>
</comment>
<comment type="cofactor">
    <cofactor evidence="1">
        <name>Fe(2+)</name>
        <dbReference type="ChEBI" id="CHEBI:29033"/>
    </cofactor>
</comment>
<dbReference type="EMBL" id="VLTN01000021">
    <property type="protein sequence ID" value="KAA0152398.1"/>
    <property type="molecule type" value="Genomic_DNA"/>
</dbReference>
<feature type="domain" description="Cupin-like" evidence="7">
    <location>
        <begin position="225"/>
        <end position="379"/>
    </location>
</feature>
<keyword evidence="9" id="KW-1185">Reference proteome</keyword>
<evidence type="ECO:0000313" key="8">
    <source>
        <dbReference type="EMBL" id="KAA0152398.1"/>
    </source>
</evidence>
<sequence length="418" mass="43536">MFLALMVPPVVLSRVCKGGVTPGLLLVGWASVLAVLLGMAAQSPQVCYESAIPFGPPVEFSRQLPWWFPFPRNASAPAGWASGQSVAETLTPLETRGADLADGEAAPIIRARTGWGSVWVARGVLSADALAPWSLQSLLESEEAGFELNAQVGCPEQHTTRIKTLTLRDVILSGGRASGEGGEPNAYVAEDMEVLHRSPRLAASAQAISAAVVRAGLGADRAARSPMMMTEYLWVGRAGVRTGLHADADPLNVLVQLAGEKDVWLFHPNDTAVLGMTDKWDDGAISGLTDPFTIWRAPGREASPEAFAQGDACAGLNVVRSLGAGQASPVVECEATSAALGAGLLGATHVRLQAGDALLVPQGWMHFARSRTDGVSLSVRGLSLCEGVASSPRMGLIALHSVGLYQAGNCACHAGPPA</sequence>
<dbReference type="GO" id="GO:0046872">
    <property type="term" value="F:metal ion binding"/>
    <property type="evidence" value="ECO:0007669"/>
    <property type="project" value="UniProtKB-KW"/>
</dbReference>
<dbReference type="PANTHER" id="PTHR12461:SF106">
    <property type="entry name" value="BIFUNCTIONAL PEPTIDASE AND ARGINYL-HYDROXYLASE JMJD5"/>
    <property type="match status" value="1"/>
</dbReference>
<name>A0A5A8CHT8_CAFRO</name>
<dbReference type="InterPro" id="IPR041667">
    <property type="entry name" value="Cupin_8"/>
</dbReference>
<keyword evidence="5" id="KW-0408">Iron</keyword>
<dbReference type="GO" id="GO:0016491">
    <property type="term" value="F:oxidoreductase activity"/>
    <property type="evidence" value="ECO:0007669"/>
    <property type="project" value="UniProtKB-KW"/>
</dbReference>
<dbReference type="Proteomes" id="UP000323011">
    <property type="component" value="Unassembled WGS sequence"/>
</dbReference>
<protein>
    <recommendedName>
        <fullName evidence="7">Cupin-like domain-containing protein</fullName>
    </recommendedName>
</protein>
<dbReference type="GO" id="GO:0005634">
    <property type="term" value="C:nucleus"/>
    <property type="evidence" value="ECO:0007669"/>
    <property type="project" value="UniProtKB-SubCell"/>
</dbReference>
<dbReference type="AlphaFoldDB" id="A0A5A8CHT8"/>
<reference evidence="8 9" key="1">
    <citation type="submission" date="2019-07" db="EMBL/GenBank/DDBJ databases">
        <title>Genomes of Cafeteria roenbergensis.</title>
        <authorList>
            <person name="Fischer M.G."/>
            <person name="Hackl T."/>
            <person name="Roman M."/>
        </authorList>
    </citation>
    <scope>NUCLEOTIDE SEQUENCE [LARGE SCALE GENOMIC DNA]</scope>
    <source>
        <strain evidence="8 9">BVI</strain>
    </source>
</reference>
<evidence type="ECO:0000256" key="2">
    <source>
        <dbReference type="ARBA" id="ARBA00004123"/>
    </source>
</evidence>
<dbReference type="Gene3D" id="2.60.120.650">
    <property type="entry name" value="Cupin"/>
    <property type="match status" value="1"/>
</dbReference>
<dbReference type="SUPFAM" id="SSF51197">
    <property type="entry name" value="Clavaminate synthase-like"/>
    <property type="match status" value="1"/>
</dbReference>
<evidence type="ECO:0000256" key="1">
    <source>
        <dbReference type="ARBA" id="ARBA00001954"/>
    </source>
</evidence>
<keyword evidence="6" id="KW-0539">Nucleus</keyword>